<accession>A0A5C7F034</accession>
<dbReference type="Gene3D" id="3.30.70.1230">
    <property type="entry name" value="Nucleotide cyclase"/>
    <property type="match status" value="1"/>
</dbReference>
<dbReference type="GO" id="GO:0004016">
    <property type="term" value="F:adenylate cyclase activity"/>
    <property type="evidence" value="ECO:0007669"/>
    <property type="project" value="UniProtKB-ARBA"/>
</dbReference>
<evidence type="ECO:0000256" key="1">
    <source>
        <dbReference type="SAM" id="MobiDB-lite"/>
    </source>
</evidence>
<dbReference type="InterPro" id="IPR013229">
    <property type="entry name" value="PEGA"/>
</dbReference>
<dbReference type="Pfam" id="PF08308">
    <property type="entry name" value="PEGA"/>
    <property type="match status" value="1"/>
</dbReference>
<dbReference type="SUPFAM" id="SSF55073">
    <property type="entry name" value="Nucleotide cyclase"/>
    <property type="match status" value="1"/>
</dbReference>
<dbReference type="Pfam" id="PF00211">
    <property type="entry name" value="Guanylate_cyc"/>
    <property type="match status" value="1"/>
</dbReference>
<dbReference type="GO" id="GO:0009190">
    <property type="term" value="P:cyclic nucleotide biosynthetic process"/>
    <property type="evidence" value="ECO:0007669"/>
    <property type="project" value="InterPro"/>
</dbReference>
<feature type="domain" description="Guanylate cyclase" evidence="2">
    <location>
        <begin position="12"/>
        <end position="130"/>
    </location>
</feature>
<feature type="compositionally biased region" description="Pro residues" evidence="1">
    <location>
        <begin position="297"/>
        <end position="308"/>
    </location>
</feature>
<dbReference type="InterPro" id="IPR001054">
    <property type="entry name" value="A/G_cyclase"/>
</dbReference>
<dbReference type="GO" id="GO:0035556">
    <property type="term" value="P:intracellular signal transduction"/>
    <property type="evidence" value="ECO:0007669"/>
    <property type="project" value="InterPro"/>
</dbReference>
<feature type="compositionally biased region" description="Pro residues" evidence="1">
    <location>
        <begin position="265"/>
        <end position="275"/>
    </location>
</feature>
<name>A0A5C7F034_9PROT</name>
<reference evidence="3 4" key="1">
    <citation type="submission" date="2019-08" db="EMBL/GenBank/DDBJ databases">
        <title>Pelomicrobium methylotrophicum gen. nov., sp. nov. a moderately thermophilic, facultatively anaerobic, lithoautotrophic and methylotrophic bacterium isolated from a terrestrial mud volcano.</title>
        <authorList>
            <person name="Slobodkina G.B."/>
            <person name="Merkel A.Y."/>
            <person name="Slobodkin A.I."/>
        </authorList>
    </citation>
    <scope>NUCLEOTIDE SEQUENCE [LARGE SCALE GENOMIC DNA]</scope>
    <source>
        <strain evidence="3 4">SM250</strain>
    </source>
</reference>
<proteinExistence type="predicted"/>
<evidence type="ECO:0000259" key="2">
    <source>
        <dbReference type="PROSITE" id="PS50125"/>
    </source>
</evidence>
<protein>
    <submittedName>
        <fullName evidence="3">PEGA domain-containing protein</fullName>
    </submittedName>
</protein>
<comment type="caution">
    <text evidence="3">The sequence shown here is derived from an EMBL/GenBank/DDBJ whole genome shotgun (WGS) entry which is preliminary data.</text>
</comment>
<feature type="compositionally biased region" description="Pro residues" evidence="1">
    <location>
        <begin position="323"/>
        <end position="335"/>
    </location>
</feature>
<gene>
    <name evidence="3" type="ORF">FR698_03930</name>
</gene>
<evidence type="ECO:0000313" key="3">
    <source>
        <dbReference type="EMBL" id="TXF12801.1"/>
    </source>
</evidence>
<dbReference type="AlphaFoldDB" id="A0A5C7F034"/>
<dbReference type="Proteomes" id="UP000321201">
    <property type="component" value="Unassembled WGS sequence"/>
</dbReference>
<sequence length="406" mass="43081">MHAPGNRTLICSVLFLDIVGYAHKPVTEQAKLKEAFNALLAEAIQTVPASDRIVLDTDSGAAVSFIGNPEDALTVAIALRDGLAAHLAADAAAALEVRFGINLGPVKLIRDINGQPNLIGDGINVAQRIMAFAEAGQVLVSRSYYEVISRLSEAHARLFEYLGPRTDAHVRTHEVYALRGATATAPREQADADDGLRALQRAGRDAAEKPSAESSFPSWRLRLGVPLVVAAIIFGALALRDGRAPAEKSVSNEPPLTAGGMDPYAPEPAPAPSSPRPAVSERPMEALRSAEPTSVAPQPPAKPKPPSAVPEAPRSAEQKRTAPTPPAVPQSPPSAEPQAAHIELAIAPWGEVYVDGKLKGVSPPLQKLDVAPGTYEIEVRNSTLPVYRQTVRVEAGDRVKIKHKFP</sequence>
<organism evidence="3 4">
    <name type="scientific">Pelomicrobium methylotrophicum</name>
    <dbReference type="NCBI Taxonomy" id="2602750"/>
    <lineage>
        <taxon>Bacteria</taxon>
        <taxon>Pseudomonadati</taxon>
        <taxon>Pseudomonadota</taxon>
        <taxon>Hydrogenophilia</taxon>
        <taxon>Hydrogenophilia incertae sedis</taxon>
        <taxon>Pelomicrobium</taxon>
    </lineage>
</organism>
<dbReference type="InterPro" id="IPR029787">
    <property type="entry name" value="Nucleotide_cyclase"/>
</dbReference>
<evidence type="ECO:0000313" key="4">
    <source>
        <dbReference type="Proteomes" id="UP000321201"/>
    </source>
</evidence>
<dbReference type="RefSeq" id="WP_147798882.1">
    <property type="nucleotide sequence ID" value="NZ_VPFL01000004.1"/>
</dbReference>
<dbReference type="OrthoDB" id="9801841at2"/>
<feature type="region of interest" description="Disordered" evidence="1">
    <location>
        <begin position="243"/>
        <end position="340"/>
    </location>
</feature>
<dbReference type="EMBL" id="VPFL01000004">
    <property type="protein sequence ID" value="TXF12801.1"/>
    <property type="molecule type" value="Genomic_DNA"/>
</dbReference>
<keyword evidence="4" id="KW-1185">Reference proteome</keyword>
<dbReference type="InParanoid" id="A0A5C7F034"/>
<dbReference type="PROSITE" id="PS50125">
    <property type="entry name" value="GUANYLATE_CYCLASE_2"/>
    <property type="match status" value="1"/>
</dbReference>